<dbReference type="SUPFAM" id="SSF55961">
    <property type="entry name" value="Bet v1-like"/>
    <property type="match status" value="1"/>
</dbReference>
<dbReference type="EMBL" id="WWEO01000032">
    <property type="protein sequence ID" value="NCD67965.1"/>
    <property type="molecule type" value="Genomic_DNA"/>
</dbReference>
<organism evidence="1 2">
    <name type="scientific">Mucilaginibacter agri</name>
    <dbReference type="NCBI Taxonomy" id="2695265"/>
    <lineage>
        <taxon>Bacteria</taxon>
        <taxon>Pseudomonadati</taxon>
        <taxon>Bacteroidota</taxon>
        <taxon>Sphingobacteriia</taxon>
        <taxon>Sphingobacteriales</taxon>
        <taxon>Sphingobacteriaceae</taxon>
        <taxon>Mucilaginibacter</taxon>
    </lineage>
</organism>
<keyword evidence="2" id="KW-1185">Reference proteome</keyword>
<dbReference type="CDD" id="cd07820">
    <property type="entry name" value="SRPBCC_3"/>
    <property type="match status" value="1"/>
</dbReference>
<comment type="caution">
    <text evidence="1">The sequence shown here is derived from an EMBL/GenBank/DDBJ whole genome shotgun (WGS) entry which is preliminary data.</text>
</comment>
<reference evidence="1" key="2">
    <citation type="submission" date="2020-10" db="EMBL/GenBank/DDBJ databases">
        <title>Mucilaginibacter sp. nov., isolated from soil.</title>
        <authorList>
            <person name="Jeon C.O."/>
        </authorList>
    </citation>
    <scope>NUCLEOTIDE SEQUENCE</scope>
    <source>
        <strain evidence="1">R11</strain>
    </source>
</reference>
<accession>A0A965ZC04</accession>
<evidence type="ECO:0000313" key="2">
    <source>
        <dbReference type="Proteomes" id="UP000638732"/>
    </source>
</evidence>
<dbReference type="Gene3D" id="3.30.530.20">
    <property type="match status" value="1"/>
</dbReference>
<dbReference type="AlphaFoldDB" id="A0A965ZC04"/>
<dbReference type="InterPro" id="IPR023393">
    <property type="entry name" value="START-like_dom_sf"/>
</dbReference>
<dbReference type="RefSeq" id="WP_208094414.1">
    <property type="nucleotide sequence ID" value="NZ_WWEO01000032.1"/>
</dbReference>
<evidence type="ECO:0000313" key="1">
    <source>
        <dbReference type="EMBL" id="NCD67965.1"/>
    </source>
</evidence>
<gene>
    <name evidence="1" type="ORF">GSY63_01190</name>
</gene>
<name>A0A965ZC04_9SPHI</name>
<protein>
    <recommendedName>
        <fullName evidence="3">Ligand-binding SRPBCC domain-containing protein</fullName>
    </recommendedName>
</protein>
<evidence type="ECO:0008006" key="3">
    <source>
        <dbReference type="Google" id="ProtNLM"/>
    </source>
</evidence>
<proteinExistence type="predicted"/>
<dbReference type="Proteomes" id="UP000638732">
    <property type="component" value="Unassembled WGS sequence"/>
</dbReference>
<reference evidence="1" key="1">
    <citation type="submission" date="2020-01" db="EMBL/GenBank/DDBJ databases">
        <authorList>
            <person name="Seo Y.L."/>
        </authorList>
    </citation>
    <scope>NUCLEOTIDE SEQUENCE</scope>
    <source>
        <strain evidence="1">R11</strain>
    </source>
</reference>
<sequence>MPITLETAWDFFSSPFNLAKITPSDMAFKVTSDSNQTVMYPGMLITYKVSPLFGIKLDWVTEITHVKEKVYFIDEQRFGPYALWHHEHHFQEIKGGVHMTDRLTYAIGYGPIGKLANDAVVSKKVNDIFQYREKAIIKLFGPYYHQID</sequence>